<proteinExistence type="predicted"/>
<dbReference type="SUPFAM" id="SSF88697">
    <property type="entry name" value="PUA domain-like"/>
    <property type="match status" value="1"/>
</dbReference>
<evidence type="ECO:0000313" key="2">
    <source>
        <dbReference type="EMBL" id="OHA29769.1"/>
    </source>
</evidence>
<gene>
    <name evidence="2" type="ORF">A3F51_03550</name>
</gene>
<protein>
    <recommendedName>
        <fullName evidence="1">Ribosomal RNA small subunit methyltransferase E PUA-like domain-containing protein</fullName>
    </recommendedName>
</protein>
<comment type="caution">
    <text evidence="2">The sequence shown here is derived from an EMBL/GenBank/DDBJ whole genome shotgun (WGS) entry which is preliminary data.</text>
</comment>
<dbReference type="Pfam" id="PF20260">
    <property type="entry name" value="PUA_4"/>
    <property type="match status" value="1"/>
</dbReference>
<reference evidence="2 3" key="1">
    <citation type="journal article" date="2016" name="Nat. Commun.">
        <title>Thousands of microbial genomes shed light on interconnected biogeochemical processes in an aquifer system.</title>
        <authorList>
            <person name="Anantharaman K."/>
            <person name="Brown C.T."/>
            <person name="Hug L.A."/>
            <person name="Sharon I."/>
            <person name="Castelle C.J."/>
            <person name="Probst A.J."/>
            <person name="Thomas B.C."/>
            <person name="Singh A."/>
            <person name="Wilkins M.J."/>
            <person name="Karaoz U."/>
            <person name="Brodie E.L."/>
            <person name="Williams K.H."/>
            <person name="Hubbard S.S."/>
            <person name="Banfield J.F."/>
        </authorList>
    </citation>
    <scope>NUCLEOTIDE SEQUENCE [LARGE SCALE GENOMIC DNA]</scope>
</reference>
<accession>A0A1G2N320</accession>
<dbReference type="EMBL" id="MHRT01000001">
    <property type="protein sequence ID" value="OHA29769.1"/>
    <property type="molecule type" value="Genomic_DNA"/>
</dbReference>
<name>A0A1G2N320_9BACT</name>
<evidence type="ECO:0000259" key="1">
    <source>
        <dbReference type="Pfam" id="PF20260"/>
    </source>
</evidence>
<dbReference type="InterPro" id="IPR015947">
    <property type="entry name" value="PUA-like_sf"/>
</dbReference>
<dbReference type="STRING" id="1802315.A3F51_03550"/>
<organism evidence="2 3">
    <name type="scientific">Candidatus Taylorbacteria bacterium RIFCSPHIGHO2_12_FULL_45_16</name>
    <dbReference type="NCBI Taxonomy" id="1802315"/>
    <lineage>
        <taxon>Bacteria</taxon>
        <taxon>Candidatus Tayloriibacteriota</taxon>
    </lineage>
</organism>
<dbReference type="AlphaFoldDB" id="A0A1G2N320"/>
<feature type="domain" description="Ribosomal RNA small subunit methyltransferase E PUA-like" evidence="1">
    <location>
        <begin position="29"/>
        <end position="56"/>
    </location>
</feature>
<dbReference type="Gene3D" id="2.40.240.20">
    <property type="entry name" value="Hypothetical PUA domain-like, domain 1"/>
    <property type="match status" value="1"/>
</dbReference>
<evidence type="ECO:0000313" key="3">
    <source>
        <dbReference type="Proteomes" id="UP000178089"/>
    </source>
</evidence>
<dbReference type="Proteomes" id="UP000178089">
    <property type="component" value="Unassembled WGS sequence"/>
</dbReference>
<sequence>MRLYRFYISEIIGSRKEIIIHSDELANQILHVFRMKVGESVILFDGSGFDYECVIASFGQTDQKLVTFNVGRKTLSRFMPACEVTLCAAVVKKILLNGLWKKPRNLA</sequence>
<dbReference type="InterPro" id="IPR046887">
    <property type="entry name" value="RsmE_PUA-like"/>
</dbReference>